<gene>
    <name evidence="1" type="ordered locus">XBJ1_2351</name>
</gene>
<dbReference type="HOGENOM" id="CLU_3013254_0_0_6"/>
<reference evidence="1" key="1">
    <citation type="journal article" date="2011" name="PLoS ONE">
        <title>The entomopathogenic bacterial endosymbionts xenorhabdus and photorhabdus: convergent lifestyles from divergent genomes.</title>
        <authorList>
            <person name="Chaston J.M."/>
            <person name="Suen G."/>
            <person name="Tucker S.L."/>
            <person name="Andersen A.W."/>
            <person name="Bhasin A."/>
            <person name="Bode E."/>
            <person name="Bode H.B."/>
            <person name="Brachmann A.O."/>
            <person name="Cowles C.E."/>
            <person name="Cowles K.N."/>
            <person name="Darby C."/>
            <person name="de Leon L."/>
            <person name="Drace K."/>
            <person name="Du Z."/>
            <person name="Givaudan A."/>
            <person name="Herbert Tran E.E."/>
            <person name="Jewell K.A."/>
            <person name="Knack J.J."/>
            <person name="Krasomil-Osterfeld K.C."/>
            <person name="Kukor R."/>
            <person name="Lanois A."/>
            <person name="Latreille P."/>
            <person name="Leimgruber N.K."/>
            <person name="Lipke C.M."/>
            <person name="Liu R."/>
            <person name="Lu X."/>
            <person name="Martens E.C."/>
            <person name="Marri P.R."/>
            <person name="Medigue C."/>
            <person name="Menard M.L."/>
            <person name="Miller N.M."/>
            <person name="Morales-Soto N."/>
            <person name="Norton S."/>
            <person name="Ogier J.C."/>
            <person name="Orchard S.S."/>
            <person name="Park D."/>
            <person name="Park Y."/>
            <person name="Qurollo B.A."/>
            <person name="Sugar D.R."/>
            <person name="Richards G.R."/>
            <person name="Rouy Z."/>
            <person name="Slominski B."/>
            <person name="Slominski K."/>
            <person name="Snyder H."/>
            <person name="Tjaden B.C."/>
            <person name="van der Hoeven R."/>
            <person name="Welch R.D."/>
            <person name="Wheeler C."/>
            <person name="Xiang B."/>
            <person name="Barbazuk B."/>
            <person name="Gaudriault S."/>
            <person name="Goodner B."/>
            <person name="Slater S.C."/>
            <person name="Forst S."/>
            <person name="Goldman B.S."/>
            <person name="Goodrich-Blair H."/>
        </authorList>
    </citation>
    <scope>NUCLEOTIDE SEQUENCE [LARGE SCALE GENOMIC DNA]</scope>
    <source>
        <strain evidence="1">SS-2004</strain>
    </source>
</reference>
<sequence>MPFTLKPAKEHFGAYVTCQNVSELSFEEYEILKLHLYAINLKMRVLKSGSYQSTEW</sequence>
<evidence type="ECO:0000313" key="1">
    <source>
        <dbReference type="EMBL" id="CBJ81477.1"/>
    </source>
</evidence>
<accession>D3V1D3</accession>
<dbReference type="KEGG" id="xbo:XBJ1_2351"/>
<dbReference type="AlphaFoldDB" id="D3V1D3"/>
<dbReference type="EMBL" id="FN667741">
    <property type="protein sequence ID" value="CBJ81477.1"/>
    <property type="molecule type" value="Genomic_DNA"/>
</dbReference>
<dbReference type="Proteomes" id="UP000002045">
    <property type="component" value="Chromosome"/>
</dbReference>
<protein>
    <submittedName>
        <fullName evidence="1">Uncharacterized protein</fullName>
    </submittedName>
</protein>
<proteinExistence type="predicted"/>
<evidence type="ECO:0000313" key="2">
    <source>
        <dbReference type="Proteomes" id="UP000002045"/>
    </source>
</evidence>
<name>D3V1D3_XENBS</name>
<organism evidence="1 2">
    <name type="scientific">Xenorhabdus bovienii (strain SS-2004)</name>
    <name type="common">Xenorhabdus nematophila subsp. bovienii</name>
    <dbReference type="NCBI Taxonomy" id="406818"/>
    <lineage>
        <taxon>Bacteria</taxon>
        <taxon>Pseudomonadati</taxon>
        <taxon>Pseudomonadota</taxon>
        <taxon>Gammaproteobacteria</taxon>
        <taxon>Enterobacterales</taxon>
        <taxon>Morganellaceae</taxon>
        <taxon>Xenorhabdus</taxon>
    </lineage>
</organism>